<organism evidence="2">
    <name type="scientific">marine sediment metagenome</name>
    <dbReference type="NCBI Taxonomy" id="412755"/>
    <lineage>
        <taxon>unclassified sequences</taxon>
        <taxon>metagenomes</taxon>
        <taxon>ecological metagenomes</taxon>
    </lineage>
</organism>
<gene>
    <name evidence="2" type="ORF">LCGC14_2160770</name>
</gene>
<feature type="non-terminal residue" evidence="2">
    <location>
        <position position="1"/>
    </location>
</feature>
<dbReference type="EMBL" id="LAZR01027717">
    <property type="protein sequence ID" value="KKL64857.1"/>
    <property type="molecule type" value="Genomic_DNA"/>
</dbReference>
<sequence>EYSANKGKIELYEKLVEASKRQEEDSQKKLDEIMKKIDKLKKEIEDTLKTFKIADITELKKLESDIKENLESFEEKIEKLKSQNKAIEIALSAERKTQEYLNKEVVELRTGLEEKTKLKEKLEFYSEIKNWVIEQFPTLLRDIEREILISSARDFNTFFKEWFNILVESGNIEVEIRPDDFQPMINVNGYDSPFR</sequence>
<proteinExistence type="predicted"/>
<reference evidence="2" key="1">
    <citation type="journal article" date="2015" name="Nature">
        <title>Complex archaea that bridge the gap between prokaryotes and eukaryotes.</title>
        <authorList>
            <person name="Spang A."/>
            <person name="Saw J.H."/>
            <person name="Jorgensen S.L."/>
            <person name="Zaremba-Niedzwiedzka K."/>
            <person name="Martijn J."/>
            <person name="Lind A.E."/>
            <person name="van Eijk R."/>
            <person name="Schleper C."/>
            <person name="Guy L."/>
            <person name="Ettema T.J."/>
        </authorList>
    </citation>
    <scope>NUCLEOTIDE SEQUENCE</scope>
</reference>
<dbReference type="AlphaFoldDB" id="A0A0F9GP04"/>
<name>A0A0F9GP04_9ZZZZ</name>
<comment type="caution">
    <text evidence="2">The sequence shown here is derived from an EMBL/GenBank/DDBJ whole genome shotgun (WGS) entry which is preliminary data.</text>
</comment>
<feature type="coiled-coil region" evidence="1">
    <location>
        <begin position="9"/>
        <end position="97"/>
    </location>
</feature>
<accession>A0A0F9GP04</accession>
<protein>
    <submittedName>
        <fullName evidence="2">Uncharacterized protein</fullName>
    </submittedName>
</protein>
<keyword evidence="1" id="KW-0175">Coiled coil</keyword>
<evidence type="ECO:0000256" key="1">
    <source>
        <dbReference type="SAM" id="Coils"/>
    </source>
</evidence>
<evidence type="ECO:0000313" key="2">
    <source>
        <dbReference type="EMBL" id="KKL64857.1"/>
    </source>
</evidence>